<keyword evidence="1" id="KW-0472">Membrane</keyword>
<dbReference type="AlphaFoldDB" id="A0A226F6Q7"/>
<keyword evidence="1" id="KW-1133">Transmembrane helix</keyword>
<feature type="transmembrane region" description="Helical" evidence="1">
    <location>
        <begin position="45"/>
        <end position="69"/>
    </location>
</feature>
<keyword evidence="1" id="KW-0812">Transmembrane</keyword>
<dbReference type="EMBL" id="LNIX01000001">
    <property type="protein sequence ID" value="OXA65177.1"/>
    <property type="molecule type" value="Genomic_DNA"/>
</dbReference>
<feature type="transmembrane region" description="Helical" evidence="1">
    <location>
        <begin position="117"/>
        <end position="137"/>
    </location>
</feature>
<evidence type="ECO:0000256" key="1">
    <source>
        <dbReference type="SAM" id="Phobius"/>
    </source>
</evidence>
<evidence type="ECO:0000313" key="2">
    <source>
        <dbReference type="EMBL" id="OXA65177.1"/>
    </source>
</evidence>
<sequence length="201" mass="22624">MVPIAVFTLALFRPCMPPILTSMLYLQYSWADSGQSGIMFKTATAILMSYFWFMIPGTVLTEVLLFLLYPAEVKLMILKEIKRNMSQGGQATFEYLTTFRTLQLLSDMHNSVCRQPAMPALIWSVIVCESFALYILITSAYIIPFPVLILFAVIAVELFVVIVAPLKMVAKPTVKSVDQNDAKQLGESMQNAPIVKNNWKK</sequence>
<organism evidence="2 3">
    <name type="scientific">Folsomia candida</name>
    <name type="common">Springtail</name>
    <dbReference type="NCBI Taxonomy" id="158441"/>
    <lineage>
        <taxon>Eukaryota</taxon>
        <taxon>Metazoa</taxon>
        <taxon>Ecdysozoa</taxon>
        <taxon>Arthropoda</taxon>
        <taxon>Hexapoda</taxon>
        <taxon>Collembola</taxon>
        <taxon>Entomobryomorpha</taxon>
        <taxon>Isotomoidea</taxon>
        <taxon>Isotomidae</taxon>
        <taxon>Proisotominae</taxon>
        <taxon>Folsomia</taxon>
    </lineage>
</organism>
<reference evidence="2 3" key="1">
    <citation type="submission" date="2015-12" db="EMBL/GenBank/DDBJ databases">
        <title>The genome of Folsomia candida.</title>
        <authorList>
            <person name="Faddeeva A."/>
            <person name="Derks M.F."/>
            <person name="Anvar Y."/>
            <person name="Smit S."/>
            <person name="Van Straalen N."/>
            <person name="Roelofs D."/>
        </authorList>
    </citation>
    <scope>NUCLEOTIDE SEQUENCE [LARGE SCALE GENOMIC DNA]</scope>
    <source>
        <strain evidence="2 3">VU population</strain>
        <tissue evidence="2">Whole body</tissue>
    </source>
</reference>
<accession>A0A226F6Q7</accession>
<gene>
    <name evidence="2" type="ORF">Fcan01_01135</name>
</gene>
<evidence type="ECO:0000313" key="3">
    <source>
        <dbReference type="Proteomes" id="UP000198287"/>
    </source>
</evidence>
<proteinExistence type="predicted"/>
<protein>
    <submittedName>
        <fullName evidence="2">Uncharacterized protein</fullName>
    </submittedName>
</protein>
<dbReference type="Proteomes" id="UP000198287">
    <property type="component" value="Unassembled WGS sequence"/>
</dbReference>
<name>A0A226F6Q7_FOLCA</name>
<comment type="caution">
    <text evidence="2">The sequence shown here is derived from an EMBL/GenBank/DDBJ whole genome shotgun (WGS) entry which is preliminary data.</text>
</comment>
<keyword evidence="3" id="KW-1185">Reference proteome</keyword>
<feature type="transmembrane region" description="Helical" evidence="1">
    <location>
        <begin position="143"/>
        <end position="166"/>
    </location>
</feature>